<evidence type="ECO:0000313" key="2">
    <source>
        <dbReference type="EMBL" id="CAI8046107.1"/>
    </source>
</evidence>
<accession>A0AA35XCT8</accession>
<dbReference type="EMBL" id="CASHTH010003531">
    <property type="protein sequence ID" value="CAI8046107.1"/>
    <property type="molecule type" value="Genomic_DNA"/>
</dbReference>
<organism evidence="2 3">
    <name type="scientific">Geodia barretti</name>
    <name type="common">Barrett's horny sponge</name>
    <dbReference type="NCBI Taxonomy" id="519541"/>
    <lineage>
        <taxon>Eukaryota</taxon>
        <taxon>Metazoa</taxon>
        <taxon>Porifera</taxon>
        <taxon>Demospongiae</taxon>
        <taxon>Heteroscleromorpha</taxon>
        <taxon>Tetractinellida</taxon>
        <taxon>Astrophorina</taxon>
        <taxon>Geodiidae</taxon>
        <taxon>Geodia</taxon>
    </lineage>
</organism>
<comment type="caution">
    <text evidence="2">The sequence shown here is derived from an EMBL/GenBank/DDBJ whole genome shotgun (WGS) entry which is preliminary data.</text>
</comment>
<name>A0AA35XCT8_GEOBA</name>
<gene>
    <name evidence="2" type="ORF">GBAR_LOCUS25486</name>
</gene>
<protein>
    <submittedName>
        <fullName evidence="2">Uncharacterized protein</fullName>
    </submittedName>
</protein>
<evidence type="ECO:0000256" key="1">
    <source>
        <dbReference type="SAM" id="MobiDB-lite"/>
    </source>
</evidence>
<dbReference type="AlphaFoldDB" id="A0AA35XCT8"/>
<feature type="region of interest" description="Disordered" evidence="1">
    <location>
        <begin position="41"/>
        <end position="60"/>
    </location>
</feature>
<evidence type="ECO:0000313" key="3">
    <source>
        <dbReference type="Proteomes" id="UP001174909"/>
    </source>
</evidence>
<dbReference type="Proteomes" id="UP001174909">
    <property type="component" value="Unassembled WGS sequence"/>
</dbReference>
<reference evidence="2" key="1">
    <citation type="submission" date="2023-03" db="EMBL/GenBank/DDBJ databases">
        <authorList>
            <person name="Steffen K."/>
            <person name="Cardenas P."/>
        </authorList>
    </citation>
    <scope>NUCLEOTIDE SEQUENCE</scope>
</reference>
<keyword evidence="3" id="KW-1185">Reference proteome</keyword>
<sequence length="60" mass="6127">MILAPSVQAPPLPLLLNLLVRPLSQVQGPLLPPPAPVLNSSTSGGTFEGAPALVKHPSKV</sequence>
<proteinExistence type="predicted"/>